<comment type="subunit">
    <text evidence="5 15">Homodimer.</text>
</comment>
<comment type="caution">
    <text evidence="15">Lacks conserved residue(s) required for the propagation of feature annotation.</text>
</comment>
<dbReference type="GO" id="GO:0009088">
    <property type="term" value="P:threonine biosynthetic process"/>
    <property type="evidence" value="ECO:0007669"/>
    <property type="project" value="UniProtKB-UniRule"/>
</dbReference>
<dbReference type="PANTHER" id="PTHR46278:SF2">
    <property type="entry name" value="ASPARTATE-SEMIALDEHYDE DEHYDROGENASE"/>
    <property type="match status" value="1"/>
</dbReference>
<evidence type="ECO:0000256" key="6">
    <source>
        <dbReference type="ARBA" id="ARBA00013120"/>
    </source>
</evidence>
<keyword evidence="7 15" id="KW-0028">Amino-acid biosynthesis</keyword>
<dbReference type="InterPro" id="IPR036291">
    <property type="entry name" value="NAD(P)-bd_dom_sf"/>
</dbReference>
<evidence type="ECO:0000256" key="11">
    <source>
        <dbReference type="ARBA" id="ARBA00023002"/>
    </source>
</evidence>
<dbReference type="InterPro" id="IPR005986">
    <property type="entry name" value="Asp_semialdehyde_DH_beta"/>
</dbReference>
<evidence type="ECO:0000256" key="9">
    <source>
        <dbReference type="ARBA" id="ARBA00022857"/>
    </source>
</evidence>
<feature type="active site" description="Acyl-thioester intermediate" evidence="15 16">
    <location>
        <position position="130"/>
    </location>
</feature>
<dbReference type="GO" id="GO:0071266">
    <property type="term" value="P:'de novo' L-methionine biosynthetic process"/>
    <property type="evidence" value="ECO:0007669"/>
    <property type="project" value="UniProtKB-UniRule"/>
</dbReference>
<evidence type="ECO:0000256" key="12">
    <source>
        <dbReference type="ARBA" id="ARBA00023154"/>
    </source>
</evidence>
<proteinExistence type="inferred from homology"/>
<dbReference type="Pfam" id="PF01118">
    <property type="entry name" value="Semialdhyde_dh"/>
    <property type="match status" value="1"/>
</dbReference>
<dbReference type="PANTHER" id="PTHR46278">
    <property type="entry name" value="DEHYDROGENASE, PUTATIVE-RELATED"/>
    <property type="match status" value="1"/>
</dbReference>
<evidence type="ECO:0000256" key="3">
    <source>
        <dbReference type="ARBA" id="ARBA00005097"/>
    </source>
</evidence>
<dbReference type="PIRSF" id="PIRSF000148">
    <property type="entry name" value="ASA_dh"/>
    <property type="match status" value="1"/>
</dbReference>
<gene>
    <name evidence="15" type="primary">asd</name>
    <name evidence="18" type="ORF">F4Y60_10305</name>
</gene>
<evidence type="ECO:0000313" key="18">
    <source>
        <dbReference type="EMBL" id="MXY34454.1"/>
    </source>
</evidence>
<dbReference type="GO" id="GO:0019877">
    <property type="term" value="P:diaminopimelate biosynthetic process"/>
    <property type="evidence" value="ECO:0007669"/>
    <property type="project" value="UniProtKB-UniRule"/>
</dbReference>
<keyword evidence="8 15" id="KW-0791">Threonine biosynthesis</keyword>
<keyword evidence="12 15" id="KW-0457">Lysine biosynthesis</keyword>
<evidence type="ECO:0000256" key="7">
    <source>
        <dbReference type="ARBA" id="ARBA00022605"/>
    </source>
</evidence>
<keyword evidence="11 15" id="KW-0560">Oxidoreductase</keyword>
<evidence type="ECO:0000256" key="2">
    <source>
        <dbReference type="ARBA" id="ARBA00005076"/>
    </source>
</evidence>
<evidence type="ECO:0000259" key="17">
    <source>
        <dbReference type="SMART" id="SM00859"/>
    </source>
</evidence>
<dbReference type="InterPro" id="IPR012280">
    <property type="entry name" value="Semialdhyde_DH_dimer_dom"/>
</dbReference>
<dbReference type="HAMAP" id="MF_02121">
    <property type="entry name" value="ASADH"/>
    <property type="match status" value="1"/>
</dbReference>
<dbReference type="Gene3D" id="3.40.50.720">
    <property type="entry name" value="NAD(P)-binding Rossmann-like Domain"/>
    <property type="match status" value="1"/>
</dbReference>
<feature type="binding site" evidence="15">
    <location>
        <begin position="39"/>
        <end position="40"/>
    </location>
    <ligand>
        <name>NADP(+)</name>
        <dbReference type="ChEBI" id="CHEBI:58349"/>
    </ligand>
</feature>
<feature type="active site" description="Proton acceptor" evidence="15 16">
    <location>
        <position position="243"/>
    </location>
</feature>
<dbReference type="AlphaFoldDB" id="A0A6B0Y0C0"/>
<dbReference type="EC" id="1.2.1.11" evidence="6 15"/>
<comment type="similarity">
    <text evidence="4 15">Belongs to the aspartate-semialdehyde dehydrogenase family.</text>
</comment>
<organism evidence="18">
    <name type="scientific">Boseongicola sp. SB0664_bin_43</name>
    <dbReference type="NCBI Taxonomy" id="2604844"/>
    <lineage>
        <taxon>Bacteria</taxon>
        <taxon>Pseudomonadati</taxon>
        <taxon>Pseudomonadota</taxon>
        <taxon>Alphaproteobacteria</taxon>
        <taxon>Rhodobacterales</taxon>
        <taxon>Paracoccaceae</taxon>
        <taxon>Boseongicola</taxon>
    </lineage>
</organism>
<dbReference type="SUPFAM" id="SSF55347">
    <property type="entry name" value="Glyceraldehyde-3-phosphate dehydrogenase-like, C-terminal domain"/>
    <property type="match status" value="1"/>
</dbReference>
<evidence type="ECO:0000256" key="15">
    <source>
        <dbReference type="HAMAP-Rule" id="MF_02121"/>
    </source>
</evidence>
<dbReference type="UniPathway" id="UPA00051">
    <property type="reaction ID" value="UER00464"/>
</dbReference>
<evidence type="ECO:0000256" key="10">
    <source>
        <dbReference type="ARBA" id="ARBA00022915"/>
    </source>
</evidence>
<comment type="pathway">
    <text evidence="1 15">Amino-acid biosynthesis; L-methionine biosynthesis via de novo pathway; L-homoserine from L-aspartate: step 2/3.</text>
</comment>
<dbReference type="UniPathway" id="UPA00050">
    <property type="reaction ID" value="UER00463"/>
</dbReference>
<reference evidence="18" key="1">
    <citation type="submission" date="2019-09" db="EMBL/GenBank/DDBJ databases">
        <title>Characterisation of the sponge microbiome using genome-centric metagenomics.</title>
        <authorList>
            <person name="Engelberts J.P."/>
            <person name="Robbins S.J."/>
            <person name="De Goeij J.M."/>
            <person name="Aranda M."/>
            <person name="Bell S.C."/>
            <person name="Webster N.S."/>
        </authorList>
    </citation>
    <scope>NUCLEOTIDE SEQUENCE</scope>
    <source>
        <strain evidence="18">SB0664_bin_43</strain>
    </source>
</reference>
<dbReference type="CDD" id="cd02316">
    <property type="entry name" value="VcASADH2_like_N"/>
    <property type="match status" value="1"/>
</dbReference>
<feature type="binding site" evidence="15">
    <location>
        <position position="316"/>
    </location>
    <ligand>
        <name>NADP(+)</name>
        <dbReference type="ChEBI" id="CHEBI:58349"/>
    </ligand>
</feature>
<evidence type="ECO:0000256" key="1">
    <source>
        <dbReference type="ARBA" id="ARBA00005021"/>
    </source>
</evidence>
<protein>
    <recommendedName>
        <fullName evidence="6 15">Aspartate-semialdehyde dehydrogenase</fullName>
        <shortName evidence="15">ASA dehydrogenase</shortName>
        <shortName evidence="15">ASADH</shortName>
        <ecNumber evidence="6 15">1.2.1.11</ecNumber>
    </recommendedName>
    <alternativeName>
        <fullName evidence="15">Aspartate-beta-semialdehyde dehydrogenase</fullName>
    </alternativeName>
</protein>
<dbReference type="InterPro" id="IPR000534">
    <property type="entry name" value="Semialdehyde_DH_NAD-bd"/>
</dbReference>
<evidence type="ECO:0000256" key="14">
    <source>
        <dbReference type="ARBA" id="ARBA00047891"/>
    </source>
</evidence>
<sequence>MGYRVAVVGAPGRLGRDMLNILAERDLPAAEVVGGEAARSLGTEVSHGDQTLKTKDLDVFDFSGFDMALFAIGSGPTRKYAPRAAKAGCVVIDNSSLYRYDPDVPLVVPEVNPDVIMDCRKRNIIANPNCSTAQMVVALKPLHDRARIKRVVVSTYQSVSGAGKAGMDELWDQTKAIYNPVSEVEVRKFQKQIAFNVIPHIDVFMDDGSTKEEWKMVAETKKIVDPAIKLTATCVRVPVFVGHSEAINVETEEFLGEDEARAILRESPGVIVFDKREDGGYATPVECVGDFATFISRIRQDSTVENGLNLWCVSDNLRKGAALNAVQIAELLGNRVLKKADKAVA</sequence>
<feature type="binding site" evidence="15">
    <location>
        <begin position="160"/>
        <end position="161"/>
    </location>
    <ligand>
        <name>NADP(+)</name>
        <dbReference type="ChEBI" id="CHEBI:58349"/>
    </ligand>
</feature>
<dbReference type="GO" id="GO:0009089">
    <property type="term" value="P:lysine biosynthetic process via diaminopimelate"/>
    <property type="evidence" value="ECO:0007669"/>
    <property type="project" value="UniProtKB-UniRule"/>
</dbReference>
<dbReference type="GO" id="GO:0004073">
    <property type="term" value="F:aspartate-semialdehyde dehydrogenase activity"/>
    <property type="evidence" value="ECO:0007669"/>
    <property type="project" value="UniProtKB-UniRule"/>
</dbReference>
<evidence type="ECO:0000256" key="13">
    <source>
        <dbReference type="ARBA" id="ARBA00023167"/>
    </source>
</evidence>
<comment type="function">
    <text evidence="15">Catalyzes the NADPH-dependent formation of L-aspartate-semialdehyde (L-ASA) by the reductive dephosphorylation of L-aspartyl-4-phosphate.</text>
</comment>
<feature type="binding site" evidence="15">
    <location>
        <position position="157"/>
    </location>
    <ligand>
        <name>substrate</name>
    </ligand>
</feature>
<dbReference type="NCBIfam" id="TIGR01296">
    <property type="entry name" value="asd_B"/>
    <property type="match status" value="1"/>
</dbReference>
<dbReference type="SUPFAM" id="SSF51735">
    <property type="entry name" value="NAD(P)-binding Rossmann-fold domains"/>
    <property type="match status" value="1"/>
</dbReference>
<evidence type="ECO:0000256" key="8">
    <source>
        <dbReference type="ARBA" id="ARBA00022697"/>
    </source>
</evidence>
<dbReference type="GO" id="GO:0009097">
    <property type="term" value="P:isoleucine biosynthetic process"/>
    <property type="evidence" value="ECO:0007669"/>
    <property type="project" value="UniProtKB-UniRule"/>
</dbReference>
<evidence type="ECO:0000256" key="5">
    <source>
        <dbReference type="ARBA" id="ARBA00011738"/>
    </source>
</evidence>
<feature type="domain" description="Semialdehyde dehydrogenase NAD-binding" evidence="17">
    <location>
        <begin position="4"/>
        <end position="119"/>
    </location>
</feature>
<dbReference type="Gene3D" id="3.30.360.10">
    <property type="entry name" value="Dihydrodipicolinate Reductase, domain 2"/>
    <property type="match status" value="1"/>
</dbReference>
<feature type="binding site" evidence="15">
    <location>
        <position position="99"/>
    </location>
    <ligand>
        <name>phosphate</name>
        <dbReference type="ChEBI" id="CHEBI:43474"/>
    </ligand>
</feature>
<evidence type="ECO:0000256" key="4">
    <source>
        <dbReference type="ARBA" id="ARBA00010584"/>
    </source>
</evidence>
<accession>A0A6B0Y0C0</accession>
<dbReference type="GO" id="GO:0046983">
    <property type="term" value="F:protein dimerization activity"/>
    <property type="evidence" value="ECO:0007669"/>
    <property type="project" value="InterPro"/>
</dbReference>
<dbReference type="InterPro" id="IPR012080">
    <property type="entry name" value="Asp_semialdehyde_DH"/>
</dbReference>
<dbReference type="GO" id="GO:0050661">
    <property type="term" value="F:NADP binding"/>
    <property type="evidence" value="ECO:0007669"/>
    <property type="project" value="UniProtKB-UniRule"/>
</dbReference>
<dbReference type="CDD" id="cd18131">
    <property type="entry name" value="ASADH_C_bac_euk_like"/>
    <property type="match status" value="1"/>
</dbReference>
<keyword evidence="13 15" id="KW-0486">Methionine biosynthesis</keyword>
<dbReference type="EMBL" id="VXRY01000416">
    <property type="protein sequence ID" value="MXY34454.1"/>
    <property type="molecule type" value="Genomic_DNA"/>
</dbReference>
<dbReference type="Pfam" id="PF02774">
    <property type="entry name" value="Semialdhyde_dhC"/>
    <property type="match status" value="1"/>
</dbReference>
<keyword evidence="9 15" id="KW-0521">NADP</keyword>
<dbReference type="SMART" id="SM00859">
    <property type="entry name" value="Semialdhyde_dh"/>
    <property type="match status" value="1"/>
</dbReference>
<name>A0A6B0Y0C0_9RHOB</name>
<comment type="catalytic activity">
    <reaction evidence="14 15">
        <text>L-aspartate 4-semialdehyde + phosphate + NADP(+) = 4-phospho-L-aspartate + NADPH + H(+)</text>
        <dbReference type="Rhea" id="RHEA:24284"/>
        <dbReference type="ChEBI" id="CHEBI:15378"/>
        <dbReference type="ChEBI" id="CHEBI:43474"/>
        <dbReference type="ChEBI" id="CHEBI:57535"/>
        <dbReference type="ChEBI" id="CHEBI:57783"/>
        <dbReference type="ChEBI" id="CHEBI:58349"/>
        <dbReference type="ChEBI" id="CHEBI:537519"/>
        <dbReference type="EC" id="1.2.1.11"/>
    </reaction>
</comment>
<keyword evidence="10 15" id="KW-0220">Diaminopimelate biosynthesis</keyword>
<feature type="binding site" evidence="15">
    <location>
        <position position="236"/>
    </location>
    <ligand>
        <name>substrate</name>
    </ligand>
</feature>
<evidence type="ECO:0000256" key="16">
    <source>
        <dbReference type="PIRSR" id="PIRSR000148-1"/>
    </source>
</evidence>
<dbReference type="NCBIfam" id="NF011456">
    <property type="entry name" value="PRK14874.1"/>
    <property type="match status" value="1"/>
</dbReference>
<comment type="pathway">
    <text evidence="2 15">Amino-acid biosynthesis; L-lysine biosynthesis via DAP pathway; (S)-tetrahydrodipicolinate from L-aspartate: step 2/4.</text>
</comment>
<dbReference type="GO" id="GO:0051287">
    <property type="term" value="F:NAD binding"/>
    <property type="evidence" value="ECO:0007669"/>
    <property type="project" value="InterPro"/>
</dbReference>
<comment type="caution">
    <text evidence="18">The sequence shown here is derived from an EMBL/GenBank/DDBJ whole genome shotgun (WGS) entry which is preliminary data.</text>
</comment>
<dbReference type="UniPathway" id="UPA00034">
    <property type="reaction ID" value="UER00016"/>
</dbReference>
<comment type="pathway">
    <text evidence="3 15">Amino-acid biosynthesis; L-threonine biosynthesis; L-threonine from L-aspartate: step 2/5.</text>
</comment>